<dbReference type="CDD" id="cd02440">
    <property type="entry name" value="AdoMet_MTases"/>
    <property type="match status" value="1"/>
</dbReference>
<comment type="catalytic activity">
    <reaction evidence="1 9">
        <text>guanosine(46) in tRNA + S-adenosyl-L-methionine = N(7)-methylguanosine(46) in tRNA + S-adenosyl-L-homocysteine</text>
        <dbReference type="Rhea" id="RHEA:42708"/>
        <dbReference type="Rhea" id="RHEA-COMP:10188"/>
        <dbReference type="Rhea" id="RHEA-COMP:10189"/>
        <dbReference type="ChEBI" id="CHEBI:57856"/>
        <dbReference type="ChEBI" id="CHEBI:59789"/>
        <dbReference type="ChEBI" id="CHEBI:74269"/>
        <dbReference type="ChEBI" id="CHEBI:74480"/>
        <dbReference type="EC" id="2.1.1.33"/>
    </reaction>
</comment>
<evidence type="ECO:0000256" key="2">
    <source>
        <dbReference type="ARBA" id="ARBA00003015"/>
    </source>
</evidence>
<dbReference type="InterPro" id="IPR003358">
    <property type="entry name" value="tRNA_(Gua-N-7)_MeTrfase_Trmb"/>
</dbReference>
<dbReference type="FunFam" id="3.40.50.150:FF:000035">
    <property type="entry name" value="tRNA (guanine-N(7)-)-methyltransferase"/>
    <property type="match status" value="1"/>
</dbReference>
<comment type="caution">
    <text evidence="9">Lacks conserved residue(s) required for the propagation of feature annotation.</text>
</comment>
<name>A0A345DDZ9_9BURK</name>
<dbReference type="OrthoDB" id="9802090at2"/>
<dbReference type="NCBIfam" id="TIGR00091">
    <property type="entry name" value="tRNA (guanosine(46)-N7)-methyltransferase TrmB"/>
    <property type="match status" value="1"/>
</dbReference>
<evidence type="ECO:0000256" key="10">
    <source>
        <dbReference type="SAM" id="MobiDB-lite"/>
    </source>
</evidence>
<evidence type="ECO:0000256" key="7">
    <source>
        <dbReference type="ARBA" id="ARBA00060552"/>
    </source>
</evidence>
<comment type="similarity">
    <text evidence="8 9">Belongs to the class I-like SAM-binding methyltransferase superfamily. TrmB family.</text>
</comment>
<dbReference type="AlphaFoldDB" id="A0A345DDZ9"/>
<organism evidence="11 12">
    <name type="scientific">Ephemeroptericola cinctiostellae</name>
    <dbReference type="NCBI Taxonomy" id="2268024"/>
    <lineage>
        <taxon>Bacteria</taxon>
        <taxon>Pseudomonadati</taxon>
        <taxon>Pseudomonadota</taxon>
        <taxon>Betaproteobacteria</taxon>
        <taxon>Burkholderiales</taxon>
        <taxon>Burkholderiaceae</taxon>
        <taxon>Ephemeroptericola</taxon>
    </lineage>
</organism>
<feature type="binding site" evidence="9">
    <location>
        <position position="209"/>
    </location>
    <ligand>
        <name>substrate</name>
    </ligand>
</feature>
<dbReference type="EC" id="2.1.1.33" evidence="9"/>
<keyword evidence="6 9" id="KW-0819">tRNA processing</keyword>
<evidence type="ECO:0000256" key="1">
    <source>
        <dbReference type="ARBA" id="ARBA00000142"/>
    </source>
</evidence>
<dbReference type="InterPro" id="IPR029063">
    <property type="entry name" value="SAM-dependent_MTases_sf"/>
</dbReference>
<dbReference type="UniPathway" id="UPA00989"/>
<dbReference type="InterPro" id="IPR055361">
    <property type="entry name" value="tRNA_methyltr_TrmB_bact"/>
</dbReference>
<keyword evidence="4 9" id="KW-0808">Transferase</keyword>
<keyword evidence="5 9" id="KW-0949">S-adenosyl-L-methionine</keyword>
<feature type="binding site" evidence="9">
    <location>
        <position position="173"/>
    </location>
    <ligand>
        <name>S-adenosyl-L-methionine</name>
        <dbReference type="ChEBI" id="CHEBI:59789"/>
    </ligand>
</feature>
<dbReference type="GO" id="GO:0008176">
    <property type="term" value="F:tRNA (guanine(46)-N7)-methyltransferase activity"/>
    <property type="evidence" value="ECO:0007669"/>
    <property type="project" value="UniProtKB-UniRule"/>
</dbReference>
<comment type="pathway">
    <text evidence="7 9">tRNA modification; N(7)-methylguanine-tRNA biosynthesis.</text>
</comment>
<proteinExistence type="inferred from homology"/>
<dbReference type="SUPFAM" id="SSF53335">
    <property type="entry name" value="S-adenosyl-L-methionine-dependent methyltransferases"/>
    <property type="match status" value="1"/>
</dbReference>
<accession>A0A345DDZ9</accession>
<dbReference type="PROSITE" id="PS51625">
    <property type="entry name" value="SAM_MT_TRMB"/>
    <property type="match status" value="1"/>
</dbReference>
<dbReference type="PANTHER" id="PTHR23417">
    <property type="entry name" value="3-DEOXY-D-MANNO-OCTULOSONIC-ACID TRANSFERASE/TRNA GUANINE-N 7 - -METHYLTRANSFERASE"/>
    <property type="match status" value="1"/>
</dbReference>
<sequence>MNHTHTDNTDQNTQIHPDAHTDEATQSQTTESAEVGSADTPIYGHIKSFVHRKGHFSEGQRRAYETMLPKFGIPYDKLLKSAADWAGIFVNDHPIVLEIGCGMGETTAKIAMQNPDINYIGVEVFTSGVGALLKRIEDNNITNLRVMQHDAVEIVRDMIAPETLSGVHIYFPDPWHKARHHKRRLIKAPFVYELAKRLKSQGYIHCATDWENYAEQMMEVFNSVDLLTNYNKEGGFIPRPDARPLTKYENRGNKLGHGVWDVLFLKSKI</sequence>
<evidence type="ECO:0000256" key="9">
    <source>
        <dbReference type="HAMAP-Rule" id="MF_01057"/>
    </source>
</evidence>
<dbReference type="KEGG" id="hyf:DTO96_102342"/>
<evidence type="ECO:0000313" key="11">
    <source>
        <dbReference type="EMBL" id="AXF86587.1"/>
    </source>
</evidence>
<dbReference type="PANTHER" id="PTHR23417:SF14">
    <property type="entry name" value="PENTACOTRIPEPTIDE-REPEAT REGION OF PRORP DOMAIN-CONTAINING PROTEIN"/>
    <property type="match status" value="1"/>
</dbReference>
<dbReference type="Proteomes" id="UP000252182">
    <property type="component" value="Chromosome"/>
</dbReference>
<dbReference type="Pfam" id="PF02390">
    <property type="entry name" value="Methyltransf_4"/>
    <property type="match status" value="1"/>
</dbReference>
<feature type="region of interest" description="Disordered" evidence="10">
    <location>
        <begin position="1"/>
        <end position="37"/>
    </location>
</feature>
<gene>
    <name evidence="9 11" type="primary">trmB</name>
    <name evidence="11" type="ORF">DTO96_102342</name>
</gene>
<feature type="binding site" evidence="9">
    <location>
        <position position="98"/>
    </location>
    <ligand>
        <name>S-adenosyl-L-methionine</name>
        <dbReference type="ChEBI" id="CHEBI:59789"/>
    </ligand>
</feature>
<protein>
    <recommendedName>
        <fullName evidence="9">tRNA (guanine-N(7)-)-methyltransferase</fullName>
        <ecNumber evidence="9">2.1.1.33</ecNumber>
    </recommendedName>
    <alternativeName>
        <fullName evidence="9">tRNA (guanine(46)-N(7))-methyltransferase</fullName>
    </alternativeName>
    <alternativeName>
        <fullName evidence="9">tRNA(m7G46)-methyltransferase</fullName>
    </alternativeName>
</protein>
<feature type="binding site" evidence="9">
    <location>
        <position position="123"/>
    </location>
    <ligand>
        <name>S-adenosyl-L-methionine</name>
        <dbReference type="ChEBI" id="CHEBI:59789"/>
    </ligand>
</feature>
<feature type="binding site" evidence="9">
    <location>
        <position position="150"/>
    </location>
    <ligand>
        <name>S-adenosyl-L-methionine</name>
        <dbReference type="ChEBI" id="CHEBI:59789"/>
    </ligand>
</feature>
<keyword evidence="12" id="KW-1185">Reference proteome</keyword>
<dbReference type="HAMAP" id="MF_01057">
    <property type="entry name" value="tRNA_methyltr_TrmB"/>
    <property type="match status" value="1"/>
</dbReference>
<evidence type="ECO:0000256" key="3">
    <source>
        <dbReference type="ARBA" id="ARBA00022603"/>
    </source>
</evidence>
<comment type="function">
    <text evidence="2 9">Catalyzes the formation of N(7)-methylguanine at position 46 (m7G46) in tRNA.</text>
</comment>
<evidence type="ECO:0000313" key="12">
    <source>
        <dbReference type="Proteomes" id="UP000252182"/>
    </source>
</evidence>
<evidence type="ECO:0000256" key="4">
    <source>
        <dbReference type="ARBA" id="ARBA00022679"/>
    </source>
</evidence>
<reference evidence="12" key="1">
    <citation type="submission" date="2018-07" db="EMBL/GenBank/DDBJ databases">
        <authorList>
            <person name="Kim H."/>
        </authorList>
    </citation>
    <scope>NUCLEOTIDE SEQUENCE [LARGE SCALE GENOMIC DNA]</scope>
    <source>
        <strain evidence="12">F02</strain>
    </source>
</reference>
<evidence type="ECO:0000256" key="8">
    <source>
        <dbReference type="ARBA" id="ARBA00060767"/>
    </source>
</evidence>
<evidence type="ECO:0000256" key="6">
    <source>
        <dbReference type="ARBA" id="ARBA00022694"/>
    </source>
</evidence>
<keyword evidence="3 9" id="KW-0489">Methyltransferase</keyword>
<evidence type="ECO:0000256" key="5">
    <source>
        <dbReference type="ARBA" id="ARBA00022691"/>
    </source>
</evidence>
<dbReference type="Gene3D" id="3.40.50.150">
    <property type="entry name" value="Vaccinia Virus protein VP39"/>
    <property type="match status" value="1"/>
</dbReference>
<feature type="binding site" evidence="9">
    <location>
        <begin position="246"/>
        <end position="249"/>
    </location>
    <ligand>
        <name>substrate</name>
    </ligand>
</feature>
<dbReference type="GO" id="GO:0043527">
    <property type="term" value="C:tRNA methyltransferase complex"/>
    <property type="evidence" value="ECO:0007669"/>
    <property type="project" value="TreeGrafter"/>
</dbReference>
<feature type="binding site" evidence="9">
    <location>
        <position position="177"/>
    </location>
    <ligand>
        <name>substrate</name>
    </ligand>
</feature>
<dbReference type="EMBL" id="CP031124">
    <property type="protein sequence ID" value="AXF86587.1"/>
    <property type="molecule type" value="Genomic_DNA"/>
</dbReference>